<reference evidence="11 12" key="1">
    <citation type="submission" date="2023-11" db="EMBL/GenBank/DDBJ databases">
        <title>Peredibacter starrii A3.12.</title>
        <authorList>
            <person name="Mitchell R.J."/>
        </authorList>
    </citation>
    <scope>NUCLEOTIDE SEQUENCE [LARGE SCALE GENOMIC DNA]</scope>
    <source>
        <strain evidence="11 12">A3.12</strain>
    </source>
</reference>
<dbReference type="InterPro" id="IPR006638">
    <property type="entry name" value="Elp3/MiaA/NifB-like_rSAM"/>
</dbReference>
<keyword evidence="12" id="KW-1185">Reference proteome</keyword>
<feature type="binding site" evidence="9">
    <location>
        <position position="44"/>
    </location>
    <ligand>
        <name>[4Fe-4S] cluster</name>
        <dbReference type="ChEBI" id="CHEBI:49883"/>
        <label>1</label>
    </ligand>
</feature>
<comment type="pathway">
    <text evidence="9">Protein modification; protein lipoylation via endogenous pathway; protein N(6)-(lipoyl)lysine from octanoyl-[acyl-carrier-protein]: step 2/2.</text>
</comment>
<comment type="subcellular location">
    <subcellularLocation>
        <location evidence="9">Cytoplasm</location>
    </subcellularLocation>
</comment>
<feature type="binding site" evidence="9">
    <location>
        <position position="55"/>
    </location>
    <ligand>
        <name>[4Fe-4S] cluster</name>
        <dbReference type="ChEBI" id="CHEBI:49883"/>
        <label>1</label>
    </ligand>
</feature>
<dbReference type="EC" id="2.8.1.8" evidence="9"/>
<dbReference type="FunFam" id="3.20.20.70:FF:000040">
    <property type="entry name" value="Lipoyl synthase"/>
    <property type="match status" value="1"/>
</dbReference>
<dbReference type="NCBIfam" id="NF004019">
    <property type="entry name" value="PRK05481.1"/>
    <property type="match status" value="1"/>
</dbReference>
<dbReference type="SFLD" id="SFLDF00271">
    <property type="entry name" value="lipoyl_synthase"/>
    <property type="match status" value="1"/>
</dbReference>
<dbReference type="NCBIfam" id="NF009544">
    <property type="entry name" value="PRK12928.1"/>
    <property type="match status" value="1"/>
</dbReference>
<dbReference type="Proteomes" id="UP001324634">
    <property type="component" value="Chromosome"/>
</dbReference>
<evidence type="ECO:0000256" key="3">
    <source>
        <dbReference type="ARBA" id="ARBA00022679"/>
    </source>
</evidence>
<evidence type="ECO:0000256" key="9">
    <source>
        <dbReference type="HAMAP-Rule" id="MF_00206"/>
    </source>
</evidence>
<name>A0AAX4HT29_9BACT</name>
<keyword evidence="7 9" id="KW-0411">Iron-sulfur</keyword>
<dbReference type="Pfam" id="PF16881">
    <property type="entry name" value="LIAS_N"/>
    <property type="match status" value="1"/>
</dbReference>
<comment type="similarity">
    <text evidence="9">Belongs to the radical SAM superfamily. Lipoyl synthase family.</text>
</comment>
<dbReference type="SFLD" id="SFLDG01058">
    <property type="entry name" value="lipoyl_synthase_like"/>
    <property type="match status" value="1"/>
</dbReference>
<keyword evidence="1 9" id="KW-0004">4Fe-4S</keyword>
<comment type="function">
    <text evidence="9">Catalyzes the radical-mediated insertion of two sulfur atoms into the C-6 and C-8 positions of the octanoyl moiety bound to the lipoyl domains of lipoate-dependent enzymes, thereby converting the octanoylated domains into lipoylated derivatives.</text>
</comment>
<dbReference type="PANTHER" id="PTHR10949:SF0">
    <property type="entry name" value="LIPOYL SYNTHASE, MITOCHONDRIAL"/>
    <property type="match status" value="1"/>
</dbReference>
<gene>
    <name evidence="9 11" type="primary">lipA</name>
    <name evidence="11" type="ORF">SOO65_04930</name>
</gene>
<dbReference type="AlphaFoldDB" id="A0AAX4HT29"/>
<dbReference type="HAMAP" id="MF_00206">
    <property type="entry name" value="Lipoyl_synth"/>
    <property type="match status" value="1"/>
</dbReference>
<protein>
    <recommendedName>
        <fullName evidence="9">Lipoyl synthase</fullName>
        <ecNumber evidence="9">2.8.1.8</ecNumber>
    </recommendedName>
    <alternativeName>
        <fullName evidence="9">Lip-syn</fullName>
        <shortName evidence="9">LS</shortName>
    </alternativeName>
    <alternativeName>
        <fullName evidence="9">Lipoate synthase</fullName>
    </alternativeName>
    <alternativeName>
        <fullName evidence="9">Lipoic acid synthase</fullName>
    </alternativeName>
    <alternativeName>
        <fullName evidence="9">Sulfur insertion protein LipA</fullName>
    </alternativeName>
</protein>
<feature type="binding site" evidence="9">
    <location>
        <position position="70"/>
    </location>
    <ligand>
        <name>[4Fe-4S] cluster</name>
        <dbReference type="ChEBI" id="CHEBI:49883"/>
        <label>2</label>
        <note>4Fe-4S-S-AdoMet</note>
    </ligand>
</feature>
<evidence type="ECO:0000256" key="2">
    <source>
        <dbReference type="ARBA" id="ARBA00022490"/>
    </source>
</evidence>
<evidence type="ECO:0000313" key="11">
    <source>
        <dbReference type="EMBL" id="WPU66084.1"/>
    </source>
</evidence>
<dbReference type="GO" id="GO:0051539">
    <property type="term" value="F:4 iron, 4 sulfur cluster binding"/>
    <property type="evidence" value="ECO:0007669"/>
    <property type="project" value="UniProtKB-UniRule"/>
</dbReference>
<dbReference type="InterPro" id="IPR013785">
    <property type="entry name" value="Aldolase_TIM"/>
</dbReference>
<evidence type="ECO:0000256" key="4">
    <source>
        <dbReference type="ARBA" id="ARBA00022691"/>
    </source>
</evidence>
<evidence type="ECO:0000256" key="7">
    <source>
        <dbReference type="ARBA" id="ARBA00023014"/>
    </source>
</evidence>
<evidence type="ECO:0000256" key="6">
    <source>
        <dbReference type="ARBA" id="ARBA00023004"/>
    </source>
</evidence>
<comment type="catalytic activity">
    <reaction evidence="8 9">
        <text>[[Fe-S] cluster scaffold protein carrying a second [4Fe-4S](2+) cluster] + N(6)-octanoyl-L-lysyl-[protein] + 2 oxidized [2Fe-2S]-[ferredoxin] + 2 S-adenosyl-L-methionine + 4 H(+) = [[Fe-S] cluster scaffold protein] + N(6)-[(R)-dihydrolipoyl]-L-lysyl-[protein] + 4 Fe(3+) + 2 hydrogen sulfide + 2 5'-deoxyadenosine + 2 L-methionine + 2 reduced [2Fe-2S]-[ferredoxin]</text>
        <dbReference type="Rhea" id="RHEA:16585"/>
        <dbReference type="Rhea" id="RHEA-COMP:9928"/>
        <dbReference type="Rhea" id="RHEA-COMP:10000"/>
        <dbReference type="Rhea" id="RHEA-COMP:10001"/>
        <dbReference type="Rhea" id="RHEA-COMP:10475"/>
        <dbReference type="Rhea" id="RHEA-COMP:14568"/>
        <dbReference type="Rhea" id="RHEA-COMP:14569"/>
        <dbReference type="ChEBI" id="CHEBI:15378"/>
        <dbReference type="ChEBI" id="CHEBI:17319"/>
        <dbReference type="ChEBI" id="CHEBI:29034"/>
        <dbReference type="ChEBI" id="CHEBI:29919"/>
        <dbReference type="ChEBI" id="CHEBI:33722"/>
        <dbReference type="ChEBI" id="CHEBI:33737"/>
        <dbReference type="ChEBI" id="CHEBI:33738"/>
        <dbReference type="ChEBI" id="CHEBI:57844"/>
        <dbReference type="ChEBI" id="CHEBI:59789"/>
        <dbReference type="ChEBI" id="CHEBI:78809"/>
        <dbReference type="ChEBI" id="CHEBI:83100"/>
        <dbReference type="EC" id="2.8.1.8"/>
    </reaction>
</comment>
<evidence type="ECO:0000256" key="1">
    <source>
        <dbReference type="ARBA" id="ARBA00022485"/>
    </source>
</evidence>
<dbReference type="NCBIfam" id="TIGR00510">
    <property type="entry name" value="lipA"/>
    <property type="match status" value="1"/>
</dbReference>
<organism evidence="11 12">
    <name type="scientific">Peredibacter starrii</name>
    <dbReference type="NCBI Taxonomy" id="28202"/>
    <lineage>
        <taxon>Bacteria</taxon>
        <taxon>Pseudomonadati</taxon>
        <taxon>Bdellovibrionota</taxon>
        <taxon>Bacteriovoracia</taxon>
        <taxon>Bacteriovoracales</taxon>
        <taxon>Bacteriovoracaceae</taxon>
        <taxon>Peredibacter</taxon>
    </lineage>
</organism>
<dbReference type="PROSITE" id="PS51918">
    <property type="entry name" value="RADICAL_SAM"/>
    <property type="match status" value="1"/>
</dbReference>
<dbReference type="Pfam" id="PF04055">
    <property type="entry name" value="Radical_SAM"/>
    <property type="match status" value="1"/>
</dbReference>
<dbReference type="GO" id="GO:0009249">
    <property type="term" value="P:protein lipoylation"/>
    <property type="evidence" value="ECO:0007669"/>
    <property type="project" value="UniProtKB-UniRule"/>
</dbReference>
<dbReference type="CDD" id="cd01335">
    <property type="entry name" value="Radical_SAM"/>
    <property type="match status" value="1"/>
</dbReference>
<dbReference type="PANTHER" id="PTHR10949">
    <property type="entry name" value="LIPOYL SYNTHASE"/>
    <property type="match status" value="1"/>
</dbReference>
<dbReference type="SFLD" id="SFLDS00029">
    <property type="entry name" value="Radical_SAM"/>
    <property type="match status" value="1"/>
</dbReference>
<dbReference type="PIRSF" id="PIRSF005963">
    <property type="entry name" value="Lipoyl_synth"/>
    <property type="match status" value="1"/>
</dbReference>
<evidence type="ECO:0000256" key="5">
    <source>
        <dbReference type="ARBA" id="ARBA00022723"/>
    </source>
</evidence>
<dbReference type="RefSeq" id="WP_321397866.1">
    <property type="nucleotide sequence ID" value="NZ_CP139487.1"/>
</dbReference>
<feature type="binding site" evidence="9">
    <location>
        <position position="74"/>
    </location>
    <ligand>
        <name>[4Fe-4S] cluster</name>
        <dbReference type="ChEBI" id="CHEBI:49883"/>
        <label>2</label>
        <note>4Fe-4S-S-AdoMet</note>
    </ligand>
</feature>
<evidence type="ECO:0000313" key="12">
    <source>
        <dbReference type="Proteomes" id="UP001324634"/>
    </source>
</evidence>
<proteinExistence type="inferred from homology"/>
<dbReference type="GO" id="GO:0046872">
    <property type="term" value="F:metal ion binding"/>
    <property type="evidence" value="ECO:0007669"/>
    <property type="project" value="UniProtKB-KW"/>
</dbReference>
<feature type="domain" description="Radical SAM core" evidence="10">
    <location>
        <begin position="56"/>
        <end position="274"/>
    </location>
</feature>
<comment type="cofactor">
    <cofactor evidence="9">
        <name>[4Fe-4S] cluster</name>
        <dbReference type="ChEBI" id="CHEBI:49883"/>
    </cofactor>
    <text evidence="9">Binds 2 [4Fe-4S] clusters per subunit. One cluster is coordinated with 3 cysteines and an exchangeable S-adenosyl-L-methionine.</text>
</comment>
<dbReference type="InterPro" id="IPR031691">
    <property type="entry name" value="LIAS_N"/>
</dbReference>
<dbReference type="GO" id="GO:0016992">
    <property type="term" value="F:lipoate synthase activity"/>
    <property type="evidence" value="ECO:0007669"/>
    <property type="project" value="UniProtKB-UniRule"/>
</dbReference>
<feature type="binding site" evidence="9">
    <location>
        <position position="49"/>
    </location>
    <ligand>
        <name>[4Fe-4S] cluster</name>
        <dbReference type="ChEBI" id="CHEBI:49883"/>
        <label>1</label>
    </ligand>
</feature>
<dbReference type="InterPro" id="IPR007197">
    <property type="entry name" value="rSAM"/>
</dbReference>
<dbReference type="KEGG" id="psti:SOO65_04930"/>
<evidence type="ECO:0000256" key="8">
    <source>
        <dbReference type="ARBA" id="ARBA00047326"/>
    </source>
</evidence>
<sequence length="300" mass="34249">MAVTYFDKDTYQRKPEWLKVKLPQGDDFKDIRNNLREKGLSTVCEEAKCPNISECWSARTATVMILGDTCTRACKFCHVKTGNPKGFINHEEIENTSKMVGMMSLRYVVITSVDRDDVADHGSGHFAAVVDRVHLDHPETKVEVLIPDFAGIEEYMHKLAKSNPFVIAQNLETVKRLTHPVRDPRAGYEKTLNCLKFYKTNYPHIQTKTSLMVGLGETWAEIQEALEDIRAHGVDIVTFGQYLQPSKRHLDVKKFYTPEEFEELKRMALKMGFKFVASGPLVRSSYKASDFLDYVETTKA</sequence>
<accession>A0AAX4HT29</accession>
<dbReference type="EMBL" id="CP139487">
    <property type="protein sequence ID" value="WPU66084.1"/>
    <property type="molecule type" value="Genomic_DNA"/>
</dbReference>
<dbReference type="SUPFAM" id="SSF102114">
    <property type="entry name" value="Radical SAM enzymes"/>
    <property type="match status" value="1"/>
</dbReference>
<dbReference type="Gene3D" id="3.20.20.70">
    <property type="entry name" value="Aldolase class I"/>
    <property type="match status" value="1"/>
</dbReference>
<keyword evidence="4 9" id="KW-0949">S-adenosyl-L-methionine</keyword>
<evidence type="ECO:0000259" key="10">
    <source>
        <dbReference type="PROSITE" id="PS51918"/>
    </source>
</evidence>
<dbReference type="InterPro" id="IPR003698">
    <property type="entry name" value="Lipoyl_synth"/>
</dbReference>
<dbReference type="SMART" id="SM00729">
    <property type="entry name" value="Elp3"/>
    <property type="match status" value="1"/>
</dbReference>
<feature type="binding site" evidence="9">
    <location>
        <position position="77"/>
    </location>
    <ligand>
        <name>[4Fe-4S] cluster</name>
        <dbReference type="ChEBI" id="CHEBI:49883"/>
        <label>2</label>
        <note>4Fe-4S-S-AdoMet</note>
    </ligand>
</feature>
<keyword evidence="3 9" id="KW-0808">Transferase</keyword>
<keyword evidence="5 9" id="KW-0479">Metal-binding</keyword>
<feature type="binding site" evidence="9">
    <location>
        <position position="285"/>
    </location>
    <ligand>
        <name>[4Fe-4S] cluster</name>
        <dbReference type="ChEBI" id="CHEBI:49883"/>
        <label>1</label>
    </ligand>
</feature>
<dbReference type="GO" id="GO:0005737">
    <property type="term" value="C:cytoplasm"/>
    <property type="evidence" value="ECO:0007669"/>
    <property type="project" value="UniProtKB-SubCell"/>
</dbReference>
<keyword evidence="6 9" id="KW-0408">Iron</keyword>
<keyword evidence="2 9" id="KW-0963">Cytoplasm</keyword>
<dbReference type="InterPro" id="IPR058240">
    <property type="entry name" value="rSAM_sf"/>
</dbReference>